<dbReference type="InterPro" id="IPR001509">
    <property type="entry name" value="Epimerase_deHydtase"/>
</dbReference>
<dbReference type="GO" id="GO:0005975">
    <property type="term" value="P:carbohydrate metabolic process"/>
    <property type="evidence" value="ECO:0007669"/>
    <property type="project" value="UniProtKB-UniRule"/>
</dbReference>
<dbReference type="Proteomes" id="UP000031166">
    <property type="component" value="Unassembled WGS sequence"/>
</dbReference>
<gene>
    <name evidence="4" type="primary">hldD</name>
    <name evidence="6" type="ORF">RM53_13350</name>
</gene>
<feature type="active site" description="Proton acceptor" evidence="4">
    <location>
        <position position="189"/>
    </location>
</feature>
<evidence type="ECO:0000256" key="3">
    <source>
        <dbReference type="ARBA" id="ARBA00023277"/>
    </source>
</evidence>
<dbReference type="SUPFAM" id="SSF51735">
    <property type="entry name" value="NAD(P)-binding Rossmann-fold domains"/>
    <property type="match status" value="1"/>
</dbReference>
<dbReference type="PANTHER" id="PTHR43103:SF3">
    <property type="entry name" value="ADP-L-GLYCERO-D-MANNO-HEPTOSE-6-EPIMERASE"/>
    <property type="match status" value="1"/>
</dbReference>
<dbReference type="PANTHER" id="PTHR43103">
    <property type="entry name" value="NUCLEOSIDE-DIPHOSPHATE-SUGAR EPIMERASE"/>
    <property type="match status" value="1"/>
</dbReference>
<dbReference type="Pfam" id="PF01370">
    <property type="entry name" value="Epimerase"/>
    <property type="match status" value="1"/>
</dbReference>
<feature type="binding site" evidence="4">
    <location>
        <position position="153"/>
    </location>
    <ligand>
        <name>NADP(+)</name>
        <dbReference type="ChEBI" id="CHEBI:58349"/>
    </ligand>
</feature>
<feature type="binding site" evidence="4">
    <location>
        <begin position="79"/>
        <end position="83"/>
    </location>
    <ligand>
        <name>NADP(+)</name>
        <dbReference type="ChEBI" id="CHEBI:58349"/>
    </ligand>
</feature>
<feature type="binding site" evidence="4">
    <location>
        <begin position="35"/>
        <end position="36"/>
    </location>
    <ligand>
        <name>NADP(+)</name>
        <dbReference type="ChEBI" id="CHEBI:58349"/>
    </ligand>
</feature>
<sequence>MTPRMIVVTGGAGFIGSNIVARLTAETAYDVVVCDRLETADLAKWKNLAKHAIADFWSPEELFEQLERHAERIEAVVHMGAISSTTEPDADLIMRTNFTLSRDLWDWCATRGSRMIYASSAATYGDGETGFNDDDDADSLSQLRPLNAYGYSKMLFDQYAVRQADRGQAPRQWAGLKFFNVYGPNEGHKGGMKSVVAQIWPKVAAGETVTLFRSHNPNYADGGQMRDFVYVDDVVDIIEFLLQSPQVSGIFNAGSGQARSFADLARATFDAAGKTPSIDYLDTPLSIRDRYQYFTEARMDRIRAAGFEGQSTPLEEGVRRYVQDFLATTDPYR</sequence>
<dbReference type="EC" id="5.1.3.20" evidence="4"/>
<feature type="binding site" evidence="4">
    <location>
        <position position="226"/>
    </location>
    <ligand>
        <name>substrate</name>
    </ligand>
</feature>
<dbReference type="CDD" id="cd05248">
    <property type="entry name" value="ADP_GME_SDR_e"/>
    <property type="match status" value="1"/>
</dbReference>
<feature type="binding site" evidence="4">
    <location>
        <position position="44"/>
    </location>
    <ligand>
        <name>NADP(+)</name>
        <dbReference type="ChEBI" id="CHEBI:58349"/>
    </ligand>
</feature>
<proteinExistence type="inferred from homology"/>
<dbReference type="GO" id="GO:0050661">
    <property type="term" value="F:NADP binding"/>
    <property type="evidence" value="ECO:0007669"/>
    <property type="project" value="InterPro"/>
</dbReference>
<organism evidence="6 7">
    <name type="scientific">Brevundimonas nasdae</name>
    <dbReference type="NCBI Taxonomy" id="172043"/>
    <lineage>
        <taxon>Bacteria</taxon>
        <taxon>Pseudomonadati</taxon>
        <taxon>Pseudomonadota</taxon>
        <taxon>Alphaproteobacteria</taxon>
        <taxon>Caulobacterales</taxon>
        <taxon>Caulobacteraceae</taxon>
        <taxon>Brevundimonas</taxon>
    </lineage>
</organism>
<keyword evidence="1 4" id="KW-0521">NADP</keyword>
<dbReference type="HAMAP" id="MF_01601">
    <property type="entry name" value="Heptose_epimerase"/>
    <property type="match status" value="1"/>
</dbReference>
<comment type="subunit">
    <text evidence="4">Homopentamer.</text>
</comment>
<reference evidence="6 7" key="1">
    <citation type="submission" date="2014-12" db="EMBL/GenBank/DDBJ databases">
        <title>Genome sequencing of Brevundimonas nasdae TPW30.</title>
        <authorList>
            <person name="Tan P.W."/>
            <person name="Chan K.-G."/>
        </authorList>
    </citation>
    <scope>NUCLEOTIDE SEQUENCE [LARGE SCALE GENOMIC DNA]</scope>
    <source>
        <strain evidence="6 7">TPW30</strain>
    </source>
</reference>
<protein>
    <recommendedName>
        <fullName evidence="4">ADP-L-glycero-D-manno-heptose-6-epimerase</fullName>
        <ecNumber evidence="4">5.1.3.20</ecNumber>
    </recommendedName>
    <alternativeName>
        <fullName evidence="4">ADP-L-glycero-beta-D-manno-heptose-6-epimerase</fullName>
        <shortName evidence="4">ADP-glyceromanno-heptose 6-epimerase</shortName>
        <shortName evidence="4">ADP-hep 6-epimerase</shortName>
        <shortName evidence="4">AGME</shortName>
    </alternativeName>
</protein>
<dbReference type="AlphaFoldDB" id="A0A0B4DPZ5"/>
<dbReference type="GO" id="GO:0097171">
    <property type="term" value="P:ADP-L-glycero-beta-D-manno-heptose biosynthetic process"/>
    <property type="evidence" value="ECO:0007669"/>
    <property type="project" value="UniProtKB-UniPathway"/>
</dbReference>
<comment type="pathway">
    <text evidence="4">Nucleotide-sugar biosynthesis; ADP-L-glycero-beta-D-manno-heptose biosynthesis; ADP-L-glycero-beta-D-manno-heptose from D-glycero-beta-D-manno-heptose 7-phosphate: step 4/4.</text>
</comment>
<comment type="catalytic activity">
    <reaction evidence="4">
        <text>ADP-D-glycero-beta-D-manno-heptose = ADP-L-glycero-beta-D-manno-heptose</text>
        <dbReference type="Rhea" id="RHEA:17577"/>
        <dbReference type="ChEBI" id="CHEBI:59967"/>
        <dbReference type="ChEBI" id="CHEBI:61506"/>
        <dbReference type="EC" id="5.1.3.20"/>
    </reaction>
</comment>
<feature type="binding site" evidence="4">
    <location>
        <position position="181"/>
    </location>
    <ligand>
        <name>NADP(+)</name>
        <dbReference type="ChEBI" id="CHEBI:58349"/>
    </ligand>
</feature>
<comment type="caution">
    <text evidence="6">The sequence shown here is derived from an EMBL/GenBank/DDBJ whole genome shotgun (WGS) entry which is preliminary data.</text>
</comment>
<evidence type="ECO:0000313" key="7">
    <source>
        <dbReference type="Proteomes" id="UP000031166"/>
    </source>
</evidence>
<dbReference type="GO" id="GO:0008712">
    <property type="term" value="F:ADP-glyceromanno-heptose 6-epimerase activity"/>
    <property type="evidence" value="ECO:0007669"/>
    <property type="project" value="UniProtKB-UniRule"/>
</dbReference>
<feature type="binding site" evidence="4">
    <location>
        <position position="189"/>
    </location>
    <ligand>
        <name>NADP(+)</name>
        <dbReference type="ChEBI" id="CHEBI:58349"/>
    </ligand>
</feature>
<name>A0A0B4DPZ5_9CAUL</name>
<feature type="binding site" evidence="4">
    <location>
        <begin position="14"/>
        <end position="15"/>
    </location>
    <ligand>
        <name>NADP(+)</name>
        <dbReference type="ChEBI" id="CHEBI:58349"/>
    </ligand>
</feature>
<dbReference type="InterPro" id="IPR011912">
    <property type="entry name" value="Heptose_epim"/>
</dbReference>
<dbReference type="EMBL" id="JWSY01000024">
    <property type="protein sequence ID" value="KIC56288.1"/>
    <property type="molecule type" value="Genomic_DNA"/>
</dbReference>
<comment type="domain">
    <text evidence="4">Contains a large N-terminal NADP-binding domain, and a smaller C-terminal substrate-binding domain.</text>
</comment>
<dbReference type="UniPathway" id="UPA00356">
    <property type="reaction ID" value="UER00440"/>
</dbReference>
<feature type="domain" description="NAD-dependent epimerase/dehydratase" evidence="5">
    <location>
        <begin position="6"/>
        <end position="254"/>
    </location>
</feature>
<comment type="similarity">
    <text evidence="4">Belongs to the NAD(P)-dependent epimerase/dehydratase family. HldD subfamily.</text>
</comment>
<dbReference type="InterPro" id="IPR036291">
    <property type="entry name" value="NAD(P)-bd_dom_sf"/>
</dbReference>
<comment type="caution">
    <text evidence="4">Lacks conserved residue(s) required for the propagation of feature annotation.</text>
</comment>
<feature type="binding site" evidence="4">
    <location>
        <begin position="212"/>
        <end position="215"/>
    </location>
    <ligand>
        <name>substrate</name>
    </ligand>
</feature>
<feature type="binding site" evidence="4">
    <location>
        <position position="198"/>
    </location>
    <ligand>
        <name>substrate</name>
    </ligand>
</feature>
<feature type="binding site" evidence="4">
    <location>
        <position position="291"/>
    </location>
    <ligand>
        <name>substrate</name>
    </ligand>
</feature>
<evidence type="ECO:0000256" key="1">
    <source>
        <dbReference type="ARBA" id="ARBA00022857"/>
    </source>
</evidence>
<comment type="function">
    <text evidence="4">Catalyzes the interconversion between ADP-D-glycero-beta-D-manno-heptose and ADP-L-glycero-beta-D-manno-heptose via an epimerization at carbon 6 of the heptose.</text>
</comment>
<comment type="cofactor">
    <cofactor evidence="4">
        <name>NADP(+)</name>
        <dbReference type="ChEBI" id="CHEBI:58349"/>
    </cofactor>
    <text evidence="4">Binds 1 NADP(+) per subunit.</text>
</comment>
<evidence type="ECO:0000256" key="2">
    <source>
        <dbReference type="ARBA" id="ARBA00023235"/>
    </source>
</evidence>
<dbReference type="Gene3D" id="3.90.25.10">
    <property type="entry name" value="UDP-galactose 4-epimerase, domain 1"/>
    <property type="match status" value="1"/>
</dbReference>
<evidence type="ECO:0000256" key="4">
    <source>
        <dbReference type="HAMAP-Rule" id="MF_01601"/>
    </source>
</evidence>
<dbReference type="RefSeq" id="WP_039247486.1">
    <property type="nucleotide sequence ID" value="NZ_JWSY01000024.1"/>
</dbReference>
<evidence type="ECO:0000313" key="6">
    <source>
        <dbReference type="EMBL" id="KIC56288.1"/>
    </source>
</evidence>
<feature type="binding site" evidence="4">
    <location>
        <position position="180"/>
    </location>
    <ligand>
        <name>substrate</name>
    </ligand>
</feature>
<accession>A0A0B4DPZ5</accession>
<feature type="active site" description="Proton acceptor" evidence="4">
    <location>
        <position position="149"/>
    </location>
</feature>
<evidence type="ECO:0000259" key="5">
    <source>
        <dbReference type="Pfam" id="PF01370"/>
    </source>
</evidence>
<dbReference type="Gene3D" id="3.40.50.720">
    <property type="entry name" value="NAD(P)-binding Rossmann-like Domain"/>
    <property type="match status" value="1"/>
</dbReference>
<dbReference type="STRING" id="172043.RM53_13350"/>
<keyword evidence="2 4" id="KW-0413">Isomerase</keyword>
<keyword evidence="3 4" id="KW-0119">Carbohydrate metabolism</keyword>
<feature type="binding site" evidence="4">
    <location>
        <position position="191"/>
    </location>
    <ligand>
        <name>substrate</name>
    </ligand>
</feature>
<dbReference type="NCBIfam" id="TIGR02197">
    <property type="entry name" value="heptose_epim"/>
    <property type="match status" value="1"/>
</dbReference>